<dbReference type="HOGENOM" id="CLU_289860_0_0_1"/>
<feature type="binding site" evidence="5">
    <location>
        <position position="547"/>
    </location>
    <ligand>
        <name>Fe cation</name>
        <dbReference type="ChEBI" id="CHEBI:24875"/>
        <note>catalytic</note>
    </ligand>
</feature>
<feature type="binding site" evidence="5">
    <location>
        <position position="227"/>
    </location>
    <ligand>
        <name>Fe cation</name>
        <dbReference type="ChEBI" id="CHEBI:24875"/>
        <note>catalytic</note>
    </ligand>
</feature>
<keyword evidence="4 5" id="KW-0408">Iron</keyword>
<feature type="domain" description="AB hydrolase-1" evidence="7">
    <location>
        <begin position="772"/>
        <end position="952"/>
    </location>
</feature>
<protein>
    <submittedName>
        <fullName evidence="8">Podospora anserina S mat+ genomic DNA chromosome 1, supercontig 4</fullName>
    </submittedName>
</protein>
<dbReference type="AlphaFoldDB" id="B2ATM4"/>
<comment type="similarity">
    <text evidence="1">Belongs to the carotenoid oxygenase family.</text>
</comment>
<comment type="cofactor">
    <cofactor evidence="5">
        <name>Fe(2+)</name>
        <dbReference type="ChEBI" id="CHEBI:29033"/>
    </cofactor>
    <text evidence="5">Binds 1 Fe(2+) ion per subunit.</text>
</comment>
<evidence type="ECO:0000313" key="8">
    <source>
        <dbReference type="EMBL" id="CAP67747.1"/>
    </source>
</evidence>
<dbReference type="InterPro" id="IPR000073">
    <property type="entry name" value="AB_hydrolase_1"/>
</dbReference>
<dbReference type="GeneID" id="6191544"/>
<dbReference type="VEuPathDB" id="FungiDB:PODANS_1_16360"/>
<dbReference type="GO" id="GO:0046872">
    <property type="term" value="F:metal ion binding"/>
    <property type="evidence" value="ECO:0007669"/>
    <property type="project" value="UniProtKB-KW"/>
</dbReference>
<evidence type="ECO:0000259" key="7">
    <source>
        <dbReference type="Pfam" id="PF12697"/>
    </source>
</evidence>
<sequence>MHREGKREGRTKSANQYLAGNFAPIQKKTLPLTPCFYEGEIPADLAGGQYVRNGSNPLITKDENTRVHWFDGVGMLSGVLFPEKGSEIQPEFVNQYLVTDIFSYAKGSALSKPFLFSISILIDPLASVLSIALHILRTVILTILSQLPGSPTPVKKTSAANTVVLYHDGCALATCESGPPLRFALPSLQTIGWFDGRRAEGEPEKSEREGFGGNEMMTFVKQCTTAHPRTHSVTGELIAFHASLVRPFVHYFIITKAKSGRQPLLTAPVPGMTSPKMMHDFGVSRGYTVIIDMPLCFNPLNLLKGSPVLSFESSRKSKFGVFPLYQPEAVQWYENNPCSPEGKPVPPKYAEEQQCRLCYYSFPFSPVSHAQPPGTKNQWALSAIELEFPNVSPLSVMSEAQYVYGCSARSVCYSVELGKAARIENLAKINAIDLIQRGLETQPQPIKGCVDKRSIQEILKSSDPDPIQLFAMLKGWYAQEPRFVPRSNPISEDDGFVLSFVFDESQLDERGSCRDDAIGELWVTDAKDMRTLLARIKLPQRVPYGFHGCWFSKDEVMARRPYTTRKLTEEGAGSWVCVAMSKLDRIRNCTSPTNWSRREYSVKIASIINNLSFVMTPFSRTNTGLNNELVAVSRSHESNPRARIQTMRDTGNDPAPGTQSHIASSDMLAENTHPWLLALTAVIPTVYASRRGSTSECSPVSFDIVATAENAILSPSYDPSNETSIINFINAMARGEVNPVVGSQNISGSFVINGIYCKPTKKVKKKRNALQILVHGITYNSSMWGGYHFGDRYNWHAYANGEGYHTLAIDRLGHGLNSKALDPHNVIQPMLQVEIYKELIQSIRFNTAANSLRKRFSNIIWVDKKVGHSYGSQIALPLARLCPNLTSALILTGWSSTTNLSEVQKFNLASASTLYPSRFPGLDKGYLAMADEALRAKMFYYGAYDPAIPAFDFANQDIVTIGEFAANAGPFGIPPAAYNKPVMVITGVEDGVFCAQPGVAARECEELLEKTRTDMFPGVPGRKYEYFAPRNTGHDLTLHYSARETFRRAHGFLDKYF</sequence>
<keyword evidence="2 5" id="KW-0479">Metal-binding</keyword>
<dbReference type="GO" id="GO:0010436">
    <property type="term" value="F:carotenoid dioxygenase activity"/>
    <property type="evidence" value="ECO:0007669"/>
    <property type="project" value="TreeGrafter"/>
</dbReference>
<keyword evidence="6" id="KW-0812">Transmembrane</keyword>
<evidence type="ECO:0000256" key="3">
    <source>
        <dbReference type="ARBA" id="ARBA00023002"/>
    </source>
</evidence>
<dbReference type="InterPro" id="IPR004294">
    <property type="entry name" value="Carotenoid_Oase"/>
</dbReference>
<reference evidence="8" key="1">
    <citation type="journal article" date="2008" name="Genome Biol.">
        <title>The genome sequence of the model ascomycete fungus Podospora anserina.</title>
        <authorList>
            <person name="Espagne E."/>
            <person name="Lespinet O."/>
            <person name="Malagnac F."/>
            <person name="Da Silva C."/>
            <person name="Jaillon O."/>
            <person name="Porcel B.M."/>
            <person name="Couloux A."/>
            <person name="Aury J.-M."/>
            <person name="Segurens B."/>
            <person name="Poulain J."/>
            <person name="Anthouard V."/>
            <person name="Grossetete S."/>
            <person name="Khalili H."/>
            <person name="Coppin E."/>
            <person name="Dequard-Chablat M."/>
            <person name="Picard M."/>
            <person name="Contamine V."/>
            <person name="Arnaise S."/>
            <person name="Bourdais A."/>
            <person name="Berteaux-Lecellier V."/>
            <person name="Gautheret D."/>
            <person name="de Vries R.P."/>
            <person name="Battaglia E."/>
            <person name="Coutinho P.M."/>
            <person name="Danchin E.G.J."/>
            <person name="Henrissat B."/>
            <person name="El Khoury R."/>
            <person name="Sainsard-Chanet A."/>
            <person name="Boivin A."/>
            <person name="Pinan-Lucarre B."/>
            <person name="Sellem C.H."/>
            <person name="Debuchy R."/>
            <person name="Wincker P."/>
            <person name="Weissenbach J."/>
            <person name="Silar P."/>
        </authorList>
    </citation>
    <scope>NUCLEOTIDE SEQUENCE [LARGE SCALE GENOMIC DNA]</scope>
    <source>
        <strain evidence="8">S mat+</strain>
    </source>
</reference>
<evidence type="ECO:0000256" key="4">
    <source>
        <dbReference type="ARBA" id="ARBA00023004"/>
    </source>
</evidence>
<dbReference type="EMBL" id="CU633899">
    <property type="protein sequence ID" value="CAP67747.1"/>
    <property type="molecule type" value="Genomic_DNA"/>
</dbReference>
<dbReference type="PANTHER" id="PTHR10543">
    <property type="entry name" value="BETA-CAROTENE DIOXYGENASE"/>
    <property type="match status" value="1"/>
</dbReference>
<dbReference type="InterPro" id="IPR029058">
    <property type="entry name" value="AB_hydrolase_fold"/>
</dbReference>
<dbReference type="GO" id="GO:0016121">
    <property type="term" value="P:carotene catabolic process"/>
    <property type="evidence" value="ECO:0007669"/>
    <property type="project" value="TreeGrafter"/>
</dbReference>
<proteinExistence type="inferred from homology"/>
<dbReference type="PANTHER" id="PTHR10543:SF89">
    <property type="entry name" value="CAROTENOID 9,10(9',10')-CLEAVAGE DIOXYGENASE 1"/>
    <property type="match status" value="1"/>
</dbReference>
<dbReference type="OrthoDB" id="1069523at2759"/>
<gene>
    <name evidence="8" type="ORF">PODANS_1_16360</name>
</gene>
<dbReference type="Gene3D" id="3.40.50.1820">
    <property type="entry name" value="alpha/beta hydrolase"/>
    <property type="match status" value="1"/>
</dbReference>
<evidence type="ECO:0000256" key="2">
    <source>
        <dbReference type="ARBA" id="ARBA00022723"/>
    </source>
</evidence>
<feature type="binding site" evidence="5">
    <location>
        <position position="279"/>
    </location>
    <ligand>
        <name>Fe cation</name>
        <dbReference type="ChEBI" id="CHEBI:24875"/>
        <note>catalytic</note>
    </ligand>
</feature>
<dbReference type="RefSeq" id="XP_001907076.1">
    <property type="nucleotide sequence ID" value="XM_001907041.1"/>
</dbReference>
<keyword evidence="6" id="KW-0472">Membrane</keyword>
<dbReference type="SUPFAM" id="SSF53474">
    <property type="entry name" value="alpha/beta-Hydrolases"/>
    <property type="match status" value="1"/>
</dbReference>
<dbReference type="Pfam" id="PF03055">
    <property type="entry name" value="RPE65"/>
    <property type="match status" value="2"/>
</dbReference>
<evidence type="ECO:0000256" key="6">
    <source>
        <dbReference type="SAM" id="Phobius"/>
    </source>
</evidence>
<dbReference type="Pfam" id="PF12697">
    <property type="entry name" value="Abhydrolase_6"/>
    <property type="match status" value="1"/>
</dbReference>
<reference evidence="8" key="2">
    <citation type="submission" date="2008-07" db="EMBL/GenBank/DDBJ databases">
        <authorList>
            <person name="Genoscope - CEA"/>
        </authorList>
    </citation>
    <scope>NUCLEOTIDE SEQUENCE</scope>
    <source>
        <strain evidence="8">S mat+</strain>
    </source>
</reference>
<keyword evidence="6" id="KW-1133">Transmembrane helix</keyword>
<keyword evidence="3" id="KW-0560">Oxidoreductase</keyword>
<accession>B2ATM4</accession>
<dbReference type="KEGG" id="pan:PODANSg4109"/>
<evidence type="ECO:0000256" key="1">
    <source>
        <dbReference type="ARBA" id="ARBA00006787"/>
    </source>
</evidence>
<name>B2ATM4_PODAN</name>
<evidence type="ECO:0000256" key="5">
    <source>
        <dbReference type="PIRSR" id="PIRSR604294-1"/>
    </source>
</evidence>
<organism evidence="8">
    <name type="scientific">Podospora anserina (strain S / ATCC MYA-4624 / DSM 980 / FGSC 10383)</name>
    <name type="common">Pleurage anserina</name>
    <dbReference type="NCBI Taxonomy" id="515849"/>
    <lineage>
        <taxon>Eukaryota</taxon>
        <taxon>Fungi</taxon>
        <taxon>Dikarya</taxon>
        <taxon>Ascomycota</taxon>
        <taxon>Pezizomycotina</taxon>
        <taxon>Sordariomycetes</taxon>
        <taxon>Sordariomycetidae</taxon>
        <taxon>Sordariales</taxon>
        <taxon>Podosporaceae</taxon>
        <taxon>Podospora</taxon>
        <taxon>Podospora anserina</taxon>
    </lineage>
</organism>
<feature type="transmembrane region" description="Helical" evidence="6">
    <location>
        <begin position="114"/>
        <end position="136"/>
    </location>
</feature>